<keyword evidence="3" id="KW-0813">Transport</keyword>
<accession>A0A953LE26</accession>
<dbReference type="GO" id="GO:1903785">
    <property type="term" value="P:L-valine transmembrane transport"/>
    <property type="evidence" value="ECO:0007669"/>
    <property type="project" value="TreeGrafter"/>
</dbReference>
<evidence type="ECO:0000256" key="1">
    <source>
        <dbReference type="ARBA" id="ARBA00004651"/>
    </source>
</evidence>
<evidence type="ECO:0000313" key="9">
    <source>
        <dbReference type="EMBL" id="MBY6276065.1"/>
    </source>
</evidence>
<feature type="transmembrane region" description="Helical" evidence="8">
    <location>
        <begin position="47"/>
        <end position="65"/>
    </location>
</feature>
<feature type="transmembrane region" description="Helical" evidence="8">
    <location>
        <begin position="71"/>
        <end position="93"/>
    </location>
</feature>
<dbReference type="PANTHER" id="PTHR34979">
    <property type="entry name" value="INNER MEMBRANE PROTEIN YGAZ"/>
    <property type="match status" value="1"/>
</dbReference>
<keyword evidence="4" id="KW-1003">Cell membrane</keyword>
<gene>
    <name evidence="9" type="ORF">CWE10_07570</name>
</gene>
<organism evidence="9 10">
    <name type="scientific">Symbiobacterium thermophilum</name>
    <dbReference type="NCBI Taxonomy" id="2734"/>
    <lineage>
        <taxon>Bacteria</taxon>
        <taxon>Bacillati</taxon>
        <taxon>Bacillota</taxon>
        <taxon>Clostridia</taxon>
        <taxon>Eubacteriales</taxon>
        <taxon>Symbiobacteriaceae</taxon>
        <taxon>Symbiobacterium</taxon>
    </lineage>
</organism>
<dbReference type="Pfam" id="PF03591">
    <property type="entry name" value="AzlC"/>
    <property type="match status" value="1"/>
</dbReference>
<dbReference type="AlphaFoldDB" id="A0A953LE26"/>
<comment type="subcellular location">
    <subcellularLocation>
        <location evidence="1">Cell membrane</location>
        <topology evidence="1">Multi-pass membrane protein</topology>
    </subcellularLocation>
</comment>
<comment type="similarity">
    <text evidence="2">Belongs to the AzlC family.</text>
</comment>
<evidence type="ECO:0000256" key="2">
    <source>
        <dbReference type="ARBA" id="ARBA00010735"/>
    </source>
</evidence>
<proteinExistence type="inferred from homology"/>
<dbReference type="Proteomes" id="UP000732377">
    <property type="component" value="Unassembled WGS sequence"/>
</dbReference>
<feature type="transmembrane region" description="Helical" evidence="8">
    <location>
        <begin position="168"/>
        <end position="187"/>
    </location>
</feature>
<reference evidence="9" key="1">
    <citation type="submission" date="2017-11" db="EMBL/GenBank/DDBJ databases">
        <title>Three new genomes from thermophilic consortium.</title>
        <authorList>
            <person name="Quaggio R."/>
            <person name="Amgarten D."/>
            <person name="Setubal J.C."/>
        </authorList>
    </citation>
    <scope>NUCLEOTIDE SEQUENCE</scope>
    <source>
        <strain evidence="9">ZCTH01-B2</strain>
    </source>
</reference>
<feature type="transmembrane region" description="Helical" evidence="8">
    <location>
        <begin position="194"/>
        <end position="211"/>
    </location>
</feature>
<sequence length="234" mass="23606">MATPQTLPSLPPATFTAGSRAALPIVLGYLPIGFAFGVLAQTAGFSVAEVGLMSLLVYAGSAQFIGAEMFAAGAAAPAIISTTFLVNLRHLLLSTALLPSFRRNHPAVNALLAYGITDETFAVNASVLRGRPIGPGFVAGLHITSQASWIAASVAGALAGGIATNQEALGLDFALSAMFIGLLVPNLRGEEAGSRRVAALVAAALAVAMGLLGQPSWGVIVATVVAATVGVMLR</sequence>
<dbReference type="GO" id="GO:0005886">
    <property type="term" value="C:plasma membrane"/>
    <property type="evidence" value="ECO:0007669"/>
    <property type="project" value="UniProtKB-SubCell"/>
</dbReference>
<keyword evidence="7 8" id="KW-0472">Membrane</keyword>
<dbReference type="InterPro" id="IPR011606">
    <property type="entry name" value="Brnchd-chn_aa_trnsp_permease"/>
</dbReference>
<feature type="transmembrane region" description="Helical" evidence="8">
    <location>
        <begin position="20"/>
        <end position="40"/>
    </location>
</feature>
<evidence type="ECO:0000256" key="3">
    <source>
        <dbReference type="ARBA" id="ARBA00022448"/>
    </source>
</evidence>
<dbReference type="PANTHER" id="PTHR34979:SF1">
    <property type="entry name" value="INNER MEMBRANE PROTEIN YGAZ"/>
    <property type="match status" value="1"/>
</dbReference>
<name>A0A953LE26_SYMTR</name>
<keyword evidence="6 8" id="KW-1133">Transmembrane helix</keyword>
<protein>
    <submittedName>
        <fullName evidence="9">Branched-chain amino acid ABC transporter permease</fullName>
    </submittedName>
</protein>
<dbReference type="EMBL" id="PIUK01000056">
    <property type="protein sequence ID" value="MBY6276065.1"/>
    <property type="molecule type" value="Genomic_DNA"/>
</dbReference>
<keyword evidence="5 8" id="KW-0812">Transmembrane</keyword>
<dbReference type="RefSeq" id="WP_273379022.1">
    <property type="nucleotide sequence ID" value="NZ_PIUK01000056.1"/>
</dbReference>
<evidence type="ECO:0000256" key="5">
    <source>
        <dbReference type="ARBA" id="ARBA00022692"/>
    </source>
</evidence>
<evidence type="ECO:0000256" key="6">
    <source>
        <dbReference type="ARBA" id="ARBA00022989"/>
    </source>
</evidence>
<evidence type="ECO:0000256" key="4">
    <source>
        <dbReference type="ARBA" id="ARBA00022475"/>
    </source>
</evidence>
<feature type="transmembrane region" description="Helical" evidence="8">
    <location>
        <begin position="137"/>
        <end position="162"/>
    </location>
</feature>
<comment type="caution">
    <text evidence="9">The sequence shown here is derived from an EMBL/GenBank/DDBJ whole genome shotgun (WGS) entry which is preliminary data.</text>
</comment>
<evidence type="ECO:0000256" key="7">
    <source>
        <dbReference type="ARBA" id="ARBA00023136"/>
    </source>
</evidence>
<evidence type="ECO:0000313" key="10">
    <source>
        <dbReference type="Proteomes" id="UP000732377"/>
    </source>
</evidence>
<evidence type="ECO:0000256" key="8">
    <source>
        <dbReference type="SAM" id="Phobius"/>
    </source>
</evidence>